<evidence type="ECO:0000256" key="9">
    <source>
        <dbReference type="SAM" id="Phobius"/>
    </source>
</evidence>
<dbReference type="InterPro" id="IPR037673">
    <property type="entry name" value="MSC/AndL"/>
</dbReference>
<evidence type="ECO:0000256" key="3">
    <source>
        <dbReference type="ARBA" id="ARBA00022475"/>
    </source>
</evidence>
<dbReference type="GO" id="GO:0008381">
    <property type="term" value="F:mechanosensitive monoatomic ion channel activity"/>
    <property type="evidence" value="ECO:0007669"/>
    <property type="project" value="InterPro"/>
</dbReference>
<dbReference type="SUPFAM" id="SSF81330">
    <property type="entry name" value="Gated mechanosensitive channel"/>
    <property type="match status" value="1"/>
</dbReference>
<evidence type="ECO:0000256" key="6">
    <source>
        <dbReference type="ARBA" id="ARBA00023065"/>
    </source>
</evidence>
<evidence type="ECO:0000313" key="11">
    <source>
        <dbReference type="Proteomes" id="UP000501058"/>
    </source>
</evidence>
<dbReference type="KEGG" id="prv:G7070_04520"/>
<evidence type="ECO:0000256" key="7">
    <source>
        <dbReference type="ARBA" id="ARBA00023136"/>
    </source>
</evidence>
<keyword evidence="6" id="KW-0406">Ion transport</keyword>
<dbReference type="RefSeq" id="WP_166232292.1">
    <property type="nucleotide sequence ID" value="NZ_CP049865.1"/>
</dbReference>
<dbReference type="PRINTS" id="PR01264">
    <property type="entry name" value="MECHCHANNEL"/>
</dbReference>
<evidence type="ECO:0000256" key="4">
    <source>
        <dbReference type="ARBA" id="ARBA00022692"/>
    </source>
</evidence>
<accession>A0A6G7Y4X0</accession>
<dbReference type="EMBL" id="CP049865">
    <property type="protein sequence ID" value="QIK71667.1"/>
    <property type="molecule type" value="Genomic_DNA"/>
</dbReference>
<dbReference type="InterPro" id="IPR036019">
    <property type="entry name" value="MscL_channel"/>
</dbReference>
<protein>
    <submittedName>
        <fullName evidence="10">Large conductance mechanosensitive channel protein MscL</fullName>
    </submittedName>
</protein>
<keyword evidence="5 9" id="KW-1133">Transmembrane helix</keyword>
<keyword evidence="4 9" id="KW-0812">Transmembrane</keyword>
<proteinExistence type="predicted"/>
<keyword evidence="7 9" id="KW-0472">Membrane</keyword>
<dbReference type="Proteomes" id="UP000501058">
    <property type="component" value="Chromosome"/>
</dbReference>
<dbReference type="NCBIfam" id="TIGR00220">
    <property type="entry name" value="mscL"/>
    <property type="match status" value="1"/>
</dbReference>
<keyword evidence="11" id="KW-1185">Reference proteome</keyword>
<evidence type="ECO:0000256" key="1">
    <source>
        <dbReference type="ARBA" id="ARBA00004141"/>
    </source>
</evidence>
<evidence type="ECO:0000256" key="2">
    <source>
        <dbReference type="ARBA" id="ARBA00022448"/>
    </source>
</evidence>
<keyword evidence="3" id="KW-1003">Cell membrane</keyword>
<reference evidence="10 11" key="1">
    <citation type="submission" date="2020-03" db="EMBL/GenBank/DDBJ databases">
        <title>Propioniciclava sp. nov., isolated from Hydrophilus acuminatus.</title>
        <authorList>
            <person name="Hyun D.-W."/>
            <person name="Bae J.-W."/>
        </authorList>
    </citation>
    <scope>NUCLEOTIDE SEQUENCE [LARGE SCALE GENOMIC DNA]</scope>
    <source>
        <strain evidence="10 11">HDW11</strain>
    </source>
</reference>
<comment type="subcellular location">
    <subcellularLocation>
        <location evidence="1">Membrane</location>
        <topology evidence="1">Multi-pass membrane protein</topology>
    </subcellularLocation>
</comment>
<dbReference type="AlphaFoldDB" id="A0A6G7Y4X0"/>
<dbReference type="InterPro" id="IPR001185">
    <property type="entry name" value="MS_channel"/>
</dbReference>
<keyword evidence="2" id="KW-0813">Transport</keyword>
<gene>
    <name evidence="10" type="primary">mscL</name>
    <name evidence="10" type="ORF">G7070_04520</name>
</gene>
<keyword evidence="8" id="KW-0407">Ion channel</keyword>
<dbReference type="PANTHER" id="PTHR30266">
    <property type="entry name" value="MECHANOSENSITIVE CHANNEL MSCL"/>
    <property type="match status" value="1"/>
</dbReference>
<dbReference type="GO" id="GO:0016020">
    <property type="term" value="C:membrane"/>
    <property type="evidence" value="ECO:0007669"/>
    <property type="project" value="UniProtKB-SubCell"/>
</dbReference>
<name>A0A6G7Y4X0_9ACTN</name>
<evidence type="ECO:0000256" key="5">
    <source>
        <dbReference type="ARBA" id="ARBA00022989"/>
    </source>
</evidence>
<dbReference type="PANTHER" id="PTHR30266:SF2">
    <property type="entry name" value="LARGE-CONDUCTANCE MECHANOSENSITIVE CHANNEL"/>
    <property type="match status" value="1"/>
</dbReference>
<evidence type="ECO:0000256" key="8">
    <source>
        <dbReference type="ARBA" id="ARBA00023303"/>
    </source>
</evidence>
<dbReference type="Gene3D" id="1.10.1200.120">
    <property type="entry name" value="Large-conductance mechanosensitive channel, MscL, domain 1"/>
    <property type="match status" value="1"/>
</dbReference>
<evidence type="ECO:0000313" key="10">
    <source>
        <dbReference type="EMBL" id="QIK71667.1"/>
    </source>
</evidence>
<feature type="transmembrane region" description="Helical" evidence="9">
    <location>
        <begin position="62"/>
        <end position="84"/>
    </location>
</feature>
<organism evidence="10 11">
    <name type="scientific">Propioniciclava coleopterorum</name>
    <dbReference type="NCBI Taxonomy" id="2714937"/>
    <lineage>
        <taxon>Bacteria</taxon>
        <taxon>Bacillati</taxon>
        <taxon>Actinomycetota</taxon>
        <taxon>Actinomycetes</taxon>
        <taxon>Propionibacteriales</taxon>
        <taxon>Propionibacteriaceae</taxon>
        <taxon>Propioniciclava</taxon>
    </lineage>
</organism>
<dbReference type="Pfam" id="PF01741">
    <property type="entry name" value="MscL"/>
    <property type="match status" value="1"/>
</dbReference>
<sequence>MKEFKEFLMQGSLVQLATAVIIGAAFGDVVKAFTQIIMDFIGLIGGQPDFSQVVIPGINVNIGVFLTALVSFVIIAAVVFFGVIKPYNALQARMKKNKEAEVAVEAPTTDELLAEIRDLLKARN</sequence>